<keyword evidence="4" id="KW-0645">Protease</keyword>
<evidence type="ECO:0000256" key="12">
    <source>
        <dbReference type="ARBA" id="ARBA00023049"/>
    </source>
</evidence>
<dbReference type="PANTHER" id="PTHR23076:SF113">
    <property type="entry name" value="ATP-DEPENDENT ZINC METALLOPROTEASE FTSH 1, CHLOROPLASTIC-RELATED"/>
    <property type="match status" value="1"/>
</dbReference>
<evidence type="ECO:0000256" key="2">
    <source>
        <dbReference type="ARBA" id="ARBA00004370"/>
    </source>
</evidence>
<dbReference type="AlphaFoldDB" id="A0A6C0BH49"/>
<dbReference type="Pfam" id="PF00004">
    <property type="entry name" value="AAA"/>
    <property type="match status" value="1"/>
</dbReference>
<feature type="transmembrane region" description="Helical" evidence="14">
    <location>
        <begin position="92"/>
        <end position="111"/>
    </location>
</feature>
<dbReference type="GO" id="GO:0006508">
    <property type="term" value="P:proteolysis"/>
    <property type="evidence" value="ECO:0007669"/>
    <property type="project" value="UniProtKB-KW"/>
</dbReference>
<dbReference type="PANTHER" id="PTHR23076">
    <property type="entry name" value="METALLOPROTEASE M41 FTSH"/>
    <property type="match status" value="1"/>
</dbReference>
<dbReference type="SUPFAM" id="SSF140990">
    <property type="entry name" value="FtsH protease domain-like"/>
    <property type="match status" value="1"/>
</dbReference>
<dbReference type="SUPFAM" id="SSF52540">
    <property type="entry name" value="P-loop containing nucleoside triphosphate hydrolases"/>
    <property type="match status" value="1"/>
</dbReference>
<name>A0A6C0BH49_9ZZZZ</name>
<dbReference type="CDD" id="cd19501">
    <property type="entry name" value="RecA-like_FtsH"/>
    <property type="match status" value="1"/>
</dbReference>
<dbReference type="InterPro" id="IPR003960">
    <property type="entry name" value="ATPase_AAA_CS"/>
</dbReference>
<organism evidence="16">
    <name type="scientific">viral metagenome</name>
    <dbReference type="NCBI Taxonomy" id="1070528"/>
    <lineage>
        <taxon>unclassified sequences</taxon>
        <taxon>metagenomes</taxon>
        <taxon>organismal metagenomes</taxon>
    </lineage>
</organism>
<evidence type="ECO:0000259" key="15">
    <source>
        <dbReference type="SMART" id="SM00382"/>
    </source>
</evidence>
<dbReference type="GO" id="GO:0005524">
    <property type="term" value="F:ATP binding"/>
    <property type="evidence" value="ECO:0007669"/>
    <property type="project" value="UniProtKB-KW"/>
</dbReference>
<dbReference type="GO" id="GO:0004222">
    <property type="term" value="F:metalloendopeptidase activity"/>
    <property type="evidence" value="ECO:0007669"/>
    <property type="project" value="InterPro"/>
</dbReference>
<dbReference type="InterPro" id="IPR000642">
    <property type="entry name" value="Peptidase_M41"/>
</dbReference>
<evidence type="ECO:0000256" key="9">
    <source>
        <dbReference type="ARBA" id="ARBA00022833"/>
    </source>
</evidence>
<dbReference type="Gene3D" id="3.40.50.300">
    <property type="entry name" value="P-loop containing nucleotide triphosphate hydrolases"/>
    <property type="match status" value="1"/>
</dbReference>
<evidence type="ECO:0000256" key="14">
    <source>
        <dbReference type="SAM" id="Phobius"/>
    </source>
</evidence>
<dbReference type="InterPro" id="IPR037219">
    <property type="entry name" value="Peptidase_M41-like"/>
</dbReference>
<dbReference type="GO" id="GO:0009535">
    <property type="term" value="C:chloroplast thylakoid membrane"/>
    <property type="evidence" value="ECO:0007669"/>
    <property type="project" value="TreeGrafter"/>
</dbReference>
<dbReference type="Pfam" id="PF17862">
    <property type="entry name" value="AAA_lid_3"/>
    <property type="match status" value="1"/>
</dbReference>
<evidence type="ECO:0000256" key="8">
    <source>
        <dbReference type="ARBA" id="ARBA00022801"/>
    </source>
</evidence>
<accession>A0A6C0BH49</accession>
<keyword evidence="12" id="KW-0482">Metalloprotease</keyword>
<dbReference type="HAMAP" id="MF_01458">
    <property type="entry name" value="FtsH"/>
    <property type="match status" value="1"/>
</dbReference>
<evidence type="ECO:0000256" key="11">
    <source>
        <dbReference type="ARBA" id="ARBA00022989"/>
    </source>
</evidence>
<dbReference type="Gene3D" id="1.10.8.60">
    <property type="match status" value="1"/>
</dbReference>
<dbReference type="Pfam" id="PF01434">
    <property type="entry name" value="Peptidase_M41"/>
    <property type="match status" value="1"/>
</dbReference>
<evidence type="ECO:0000256" key="13">
    <source>
        <dbReference type="ARBA" id="ARBA00023136"/>
    </source>
</evidence>
<evidence type="ECO:0000256" key="1">
    <source>
        <dbReference type="ARBA" id="ARBA00001947"/>
    </source>
</evidence>
<dbReference type="GO" id="GO:0016887">
    <property type="term" value="F:ATP hydrolysis activity"/>
    <property type="evidence" value="ECO:0007669"/>
    <property type="project" value="InterPro"/>
</dbReference>
<dbReference type="InterPro" id="IPR003593">
    <property type="entry name" value="AAA+_ATPase"/>
</dbReference>
<dbReference type="Gene3D" id="1.20.58.760">
    <property type="entry name" value="Peptidase M41"/>
    <property type="match status" value="1"/>
</dbReference>
<dbReference type="GO" id="GO:0004176">
    <property type="term" value="F:ATP-dependent peptidase activity"/>
    <property type="evidence" value="ECO:0007669"/>
    <property type="project" value="InterPro"/>
</dbReference>
<dbReference type="GO" id="GO:0046872">
    <property type="term" value="F:metal ion binding"/>
    <property type="evidence" value="ECO:0007669"/>
    <property type="project" value="UniProtKB-KW"/>
</dbReference>
<evidence type="ECO:0000256" key="10">
    <source>
        <dbReference type="ARBA" id="ARBA00022840"/>
    </source>
</evidence>
<dbReference type="NCBIfam" id="TIGR01241">
    <property type="entry name" value="FtsH_fam"/>
    <property type="match status" value="1"/>
</dbReference>
<keyword evidence="10" id="KW-0067">ATP-binding</keyword>
<protein>
    <recommendedName>
        <fullName evidence="15">AAA+ ATPase domain-containing protein</fullName>
    </recommendedName>
</protein>
<evidence type="ECO:0000256" key="6">
    <source>
        <dbReference type="ARBA" id="ARBA00022723"/>
    </source>
</evidence>
<keyword evidence="13 14" id="KW-0472">Membrane</keyword>
<dbReference type="EMBL" id="MN739152">
    <property type="protein sequence ID" value="QHS90879.1"/>
    <property type="molecule type" value="Genomic_DNA"/>
</dbReference>
<evidence type="ECO:0000256" key="4">
    <source>
        <dbReference type="ARBA" id="ARBA00022670"/>
    </source>
</evidence>
<keyword evidence="8" id="KW-0378">Hydrolase</keyword>
<comment type="subcellular location">
    <subcellularLocation>
        <location evidence="2">Membrane</location>
    </subcellularLocation>
</comment>
<dbReference type="InterPro" id="IPR027417">
    <property type="entry name" value="P-loop_NTPase"/>
</dbReference>
<evidence type="ECO:0000256" key="3">
    <source>
        <dbReference type="ARBA" id="ARBA00010044"/>
    </source>
</evidence>
<comment type="cofactor">
    <cofactor evidence="1">
        <name>Zn(2+)</name>
        <dbReference type="ChEBI" id="CHEBI:29105"/>
    </cofactor>
</comment>
<dbReference type="FunFam" id="3.40.50.300:FF:000001">
    <property type="entry name" value="ATP-dependent zinc metalloprotease FtsH"/>
    <property type="match status" value="1"/>
</dbReference>
<dbReference type="FunFam" id="1.20.58.760:FF:000001">
    <property type="entry name" value="ATP-dependent zinc metalloprotease FtsH"/>
    <property type="match status" value="1"/>
</dbReference>
<sequence>MLSRTYKISNYNIKKQYIFNKRYVTKRKALTDTVVPQELNVPSIPQEQKQSASLNNIESVSAPALKDDDDMTVISKSPNIELFMTMRIMSEFIGLFIQIMFAIAIFLFTVVNIRSLTQQGGGGIAGFVSSKKYEKDVEKVGITFNDVAGLDSAKTELQEVVDFLKNPEKYVRMGAKIPKGCLLTGGPGLGKTLLAKAVAGEANVPFLSSSASEFIELFVGVGAARIRDLFKKAKEKAPCIIFIDEIDAIGKARSSGNMPGNDERDQTINQLLTEMDGFDTSAGIVIIGATNRADILDSALVRPGRFDRQITLELPGIKAREAILDVHAKGKPLDESVNLAKVAKNTPGFSGAQLANLLNESAILAARKGKETISTIDIDEALDRIYLGLAKTDVVVSLDKRKLVAFHEAGHALVALKIGDFDFIKKVSIIPRGGAGGVTVFEQDTERSESGLYSRKYLENQLAVALGGRVAEEIAVGLPNITTGAYSDLERVQQIARSMVVNYGFSDKLGHASWKQNEGFNKIYSEKTLLEIDSEVKKLVEMAYKRAKNIILNNMELFKDISDMLIEKETINSDDIQMMEAKRI</sequence>
<keyword evidence="6" id="KW-0479">Metal-binding</keyword>
<feature type="domain" description="AAA+ ATPase" evidence="15">
    <location>
        <begin position="177"/>
        <end position="316"/>
    </location>
</feature>
<keyword evidence="5 14" id="KW-0812">Transmembrane</keyword>
<keyword evidence="9" id="KW-0862">Zinc</keyword>
<dbReference type="InterPro" id="IPR005936">
    <property type="entry name" value="FtsH"/>
</dbReference>
<proteinExistence type="inferred from homology"/>
<comment type="similarity">
    <text evidence="3">In the C-terminal section; belongs to the peptidase M41 family.</text>
</comment>
<dbReference type="SMART" id="SM00382">
    <property type="entry name" value="AAA"/>
    <property type="match status" value="1"/>
</dbReference>
<keyword evidence="7" id="KW-0547">Nucleotide-binding</keyword>
<dbReference type="InterPro" id="IPR003959">
    <property type="entry name" value="ATPase_AAA_core"/>
</dbReference>
<evidence type="ECO:0000313" key="16">
    <source>
        <dbReference type="EMBL" id="QHS90879.1"/>
    </source>
</evidence>
<evidence type="ECO:0000256" key="5">
    <source>
        <dbReference type="ARBA" id="ARBA00022692"/>
    </source>
</evidence>
<keyword evidence="11 14" id="KW-1133">Transmembrane helix</keyword>
<reference evidence="16" key="1">
    <citation type="journal article" date="2020" name="Nature">
        <title>Giant virus diversity and host interactions through global metagenomics.</title>
        <authorList>
            <person name="Schulz F."/>
            <person name="Roux S."/>
            <person name="Paez-Espino D."/>
            <person name="Jungbluth S."/>
            <person name="Walsh D.A."/>
            <person name="Denef V.J."/>
            <person name="McMahon K.D."/>
            <person name="Konstantinidis K.T."/>
            <person name="Eloe-Fadrosh E.A."/>
            <person name="Kyrpides N.C."/>
            <person name="Woyke T."/>
        </authorList>
    </citation>
    <scope>NUCLEOTIDE SEQUENCE</scope>
    <source>
        <strain evidence="16">GVMAG-M-3300010354-11</strain>
    </source>
</reference>
<evidence type="ECO:0000256" key="7">
    <source>
        <dbReference type="ARBA" id="ARBA00022741"/>
    </source>
</evidence>
<dbReference type="PROSITE" id="PS00674">
    <property type="entry name" value="AAA"/>
    <property type="match status" value="1"/>
</dbReference>
<dbReference type="FunFam" id="1.10.8.60:FF:000001">
    <property type="entry name" value="ATP-dependent zinc metalloprotease FtsH"/>
    <property type="match status" value="1"/>
</dbReference>
<dbReference type="InterPro" id="IPR041569">
    <property type="entry name" value="AAA_lid_3"/>
</dbReference>